<dbReference type="Proteomes" id="UP001152795">
    <property type="component" value="Unassembled WGS sequence"/>
</dbReference>
<keyword evidence="2" id="KW-1185">Reference proteome</keyword>
<proteinExistence type="predicted"/>
<dbReference type="OrthoDB" id="5980337at2759"/>
<reference evidence="1" key="1">
    <citation type="submission" date="2020-04" db="EMBL/GenBank/DDBJ databases">
        <authorList>
            <person name="Alioto T."/>
            <person name="Alioto T."/>
            <person name="Gomez Garrido J."/>
        </authorList>
    </citation>
    <scope>NUCLEOTIDE SEQUENCE</scope>
    <source>
        <strain evidence="1">A484AB</strain>
    </source>
</reference>
<evidence type="ECO:0000313" key="1">
    <source>
        <dbReference type="EMBL" id="CAB3986274.1"/>
    </source>
</evidence>
<comment type="caution">
    <text evidence="1">The sequence shown here is derived from an EMBL/GenBank/DDBJ whole genome shotgun (WGS) entry which is preliminary data.</text>
</comment>
<evidence type="ECO:0000313" key="2">
    <source>
        <dbReference type="Proteomes" id="UP001152795"/>
    </source>
</evidence>
<dbReference type="EMBL" id="CACRXK020000990">
    <property type="protein sequence ID" value="CAB3986274.1"/>
    <property type="molecule type" value="Genomic_DNA"/>
</dbReference>
<dbReference type="Pfam" id="PF13148">
    <property type="entry name" value="DUF3987"/>
    <property type="match status" value="1"/>
</dbReference>
<dbReference type="InterPro" id="IPR025048">
    <property type="entry name" value="DUF3987"/>
</dbReference>
<name>A0A7D9DI08_PARCT</name>
<protein>
    <submittedName>
        <fullName evidence="1">Uncharacterized protein</fullName>
    </submittedName>
</protein>
<gene>
    <name evidence="1" type="ORF">PACLA_8A040139</name>
</gene>
<sequence length="147" mass="16228">MFAQGKSVPNPIESWLQALGGAINTQPEFLMVGALTVVSCLLGTQTDFEVCERHKECCNLFTLCLCEPGTGKMQAYKVAVESPLKNIEPPIIIHDYTTKGLLDHLQSLNGRALLCHPEMLSFYETLLKQQSEGNGEMQTSTKLELLV</sequence>
<organism evidence="1 2">
    <name type="scientific">Paramuricea clavata</name>
    <name type="common">Red gorgonian</name>
    <name type="synonym">Violescent sea-whip</name>
    <dbReference type="NCBI Taxonomy" id="317549"/>
    <lineage>
        <taxon>Eukaryota</taxon>
        <taxon>Metazoa</taxon>
        <taxon>Cnidaria</taxon>
        <taxon>Anthozoa</taxon>
        <taxon>Octocorallia</taxon>
        <taxon>Malacalcyonacea</taxon>
        <taxon>Plexauridae</taxon>
        <taxon>Paramuricea</taxon>
    </lineage>
</organism>
<accession>A0A7D9DI08</accession>
<dbReference type="AlphaFoldDB" id="A0A7D9DI08"/>